<comment type="caution">
    <text evidence="4">The sequence shown here is derived from an EMBL/GenBank/DDBJ whole genome shotgun (WGS) entry which is preliminary data.</text>
</comment>
<dbReference type="Gene3D" id="3.40.1650.10">
    <property type="entry name" value="RbsD-like domain"/>
    <property type="match status" value="1"/>
</dbReference>
<evidence type="ECO:0000313" key="4">
    <source>
        <dbReference type="EMBL" id="MWV46784.1"/>
    </source>
</evidence>
<keyword evidence="5" id="KW-1185">Reference proteome</keyword>
<dbReference type="Proteomes" id="UP000460318">
    <property type="component" value="Unassembled WGS sequence"/>
</dbReference>
<dbReference type="EC" id="5.1.3.29" evidence="4"/>
<dbReference type="GO" id="GO:0036373">
    <property type="term" value="F:L-fucose mutarotase activity"/>
    <property type="evidence" value="ECO:0007669"/>
    <property type="project" value="UniProtKB-EC"/>
</dbReference>
<comment type="catalytic activity">
    <reaction evidence="3">
        <text>alpha-L-fucose = beta-L-fucose</text>
        <dbReference type="Rhea" id="RHEA:25580"/>
        <dbReference type="ChEBI" id="CHEBI:42548"/>
        <dbReference type="ChEBI" id="CHEBI:42589"/>
        <dbReference type="EC" id="5.1.3.29"/>
    </reaction>
</comment>
<dbReference type="AlphaFoldDB" id="A0A7X3IMN5"/>
<gene>
    <name evidence="4" type="primary">fucU</name>
    <name evidence="4" type="ORF">GRF59_24555</name>
</gene>
<dbReference type="NCBIfam" id="NF011949">
    <property type="entry name" value="PRK15420.1"/>
    <property type="match status" value="1"/>
</dbReference>
<dbReference type="PANTHER" id="PTHR31690:SF4">
    <property type="entry name" value="FUCOSE MUTAROTASE"/>
    <property type="match status" value="1"/>
</dbReference>
<evidence type="ECO:0000313" key="5">
    <source>
        <dbReference type="Proteomes" id="UP000460318"/>
    </source>
</evidence>
<dbReference type="InterPro" id="IPR007721">
    <property type="entry name" value="RbsD_FucU"/>
</dbReference>
<protein>
    <submittedName>
        <fullName evidence="4">L-fucose mutarotase</fullName>
        <ecNumber evidence="4">5.1.3.29</ecNumber>
    </submittedName>
</protein>
<dbReference type="PANTHER" id="PTHR31690">
    <property type="entry name" value="FUCOSE MUTAROTASE"/>
    <property type="match status" value="1"/>
</dbReference>
<dbReference type="GO" id="GO:0006004">
    <property type="term" value="P:fucose metabolic process"/>
    <property type="evidence" value="ECO:0007669"/>
    <property type="project" value="TreeGrafter"/>
</dbReference>
<sequence length="141" mass="15473">MLKGISPLLSPELLKILAEMGHGDEIVFGDANFPAVSMAQRLVRADGHGIPELLEAVLELFPLNHYVTHPVMLMQVVPGDPVETPVWDVYRGLVDKVEEGIDFAEIERSEFYERAKKAYAVIATGEKALYGNVILSKGVIG</sequence>
<dbReference type="RefSeq" id="WP_160500385.1">
    <property type="nucleotide sequence ID" value="NZ_WUBI01000005.1"/>
</dbReference>
<proteinExistence type="predicted"/>
<organism evidence="4 5">
    <name type="scientific">Paenibacillus dendrobii</name>
    <dbReference type="NCBI Taxonomy" id="2691084"/>
    <lineage>
        <taxon>Bacteria</taxon>
        <taxon>Bacillati</taxon>
        <taxon>Bacillota</taxon>
        <taxon>Bacilli</taxon>
        <taxon>Bacillales</taxon>
        <taxon>Paenibacillaceae</taxon>
        <taxon>Paenibacillus</taxon>
    </lineage>
</organism>
<dbReference type="SUPFAM" id="SSF102546">
    <property type="entry name" value="RbsD-like"/>
    <property type="match status" value="1"/>
</dbReference>
<dbReference type="Pfam" id="PF05025">
    <property type="entry name" value="RbsD_FucU"/>
    <property type="match status" value="1"/>
</dbReference>
<dbReference type="InterPro" id="IPR050443">
    <property type="entry name" value="RbsD/FucU_mutarotase"/>
</dbReference>
<reference evidence="4 5" key="1">
    <citation type="submission" date="2019-12" db="EMBL/GenBank/DDBJ databases">
        <title>Paenibacillus sp. nov., an endophytic bacterium isolated from the stem of Dendrobium.</title>
        <authorList>
            <person name="Zhao R."/>
        </authorList>
    </citation>
    <scope>NUCLEOTIDE SEQUENCE [LARGE SCALE GENOMIC DNA]</scope>
    <source>
        <strain evidence="4 5">HJL G12</strain>
    </source>
</reference>
<evidence type="ECO:0000256" key="3">
    <source>
        <dbReference type="ARBA" id="ARBA00036324"/>
    </source>
</evidence>
<comment type="catalytic activity">
    <reaction evidence="1">
        <text>beta-D-ribopyranose = beta-D-ribofuranose</text>
        <dbReference type="Rhea" id="RHEA:25432"/>
        <dbReference type="ChEBI" id="CHEBI:27476"/>
        <dbReference type="ChEBI" id="CHEBI:47002"/>
        <dbReference type="EC" id="5.4.99.62"/>
    </reaction>
</comment>
<dbReference type="GO" id="GO:0062193">
    <property type="term" value="F:D-ribose pyranase activity"/>
    <property type="evidence" value="ECO:0007669"/>
    <property type="project" value="UniProtKB-EC"/>
</dbReference>
<dbReference type="InterPro" id="IPR023750">
    <property type="entry name" value="RbsD-like_sf"/>
</dbReference>
<keyword evidence="2 4" id="KW-0413">Isomerase</keyword>
<evidence type="ECO:0000256" key="1">
    <source>
        <dbReference type="ARBA" id="ARBA00000223"/>
    </source>
</evidence>
<accession>A0A7X3IMN5</accession>
<name>A0A7X3IMN5_9BACL</name>
<evidence type="ECO:0000256" key="2">
    <source>
        <dbReference type="ARBA" id="ARBA00023235"/>
    </source>
</evidence>
<dbReference type="EMBL" id="WUBI01000005">
    <property type="protein sequence ID" value="MWV46784.1"/>
    <property type="molecule type" value="Genomic_DNA"/>
</dbReference>
<dbReference type="GO" id="GO:0042806">
    <property type="term" value="F:fucose binding"/>
    <property type="evidence" value="ECO:0007669"/>
    <property type="project" value="TreeGrafter"/>
</dbReference>